<feature type="compositionally biased region" description="Pro residues" evidence="9">
    <location>
        <begin position="1"/>
        <end position="10"/>
    </location>
</feature>
<dbReference type="InterPro" id="IPR001242">
    <property type="entry name" value="Condensation_dom"/>
</dbReference>
<feature type="region of interest" description="Disordered" evidence="9">
    <location>
        <begin position="1"/>
        <end position="20"/>
    </location>
</feature>
<dbReference type="Gene3D" id="3.30.70.3290">
    <property type="match status" value="1"/>
</dbReference>
<dbReference type="GO" id="GO:0004312">
    <property type="term" value="F:fatty acid synthase activity"/>
    <property type="evidence" value="ECO:0007669"/>
    <property type="project" value="TreeGrafter"/>
</dbReference>
<keyword evidence="1" id="KW-0596">Phosphopantetheine</keyword>
<dbReference type="RefSeq" id="XP_028467368.1">
    <property type="nucleotide sequence ID" value="XM_028614912.1"/>
</dbReference>
<proteinExistence type="predicted"/>
<dbReference type="SUPFAM" id="SSF51735">
    <property type="entry name" value="NAD(P)-binding Rossmann-fold domains"/>
    <property type="match status" value="2"/>
</dbReference>
<dbReference type="PROSITE" id="PS50075">
    <property type="entry name" value="CARRIER"/>
    <property type="match status" value="1"/>
</dbReference>
<dbReference type="InterPro" id="IPR018201">
    <property type="entry name" value="Ketoacyl_synth_AS"/>
</dbReference>
<dbReference type="SMART" id="SM00825">
    <property type="entry name" value="PKS_KS"/>
    <property type="match status" value="1"/>
</dbReference>
<dbReference type="GO" id="GO:0016491">
    <property type="term" value="F:oxidoreductase activity"/>
    <property type="evidence" value="ECO:0007669"/>
    <property type="project" value="UniProtKB-KW"/>
</dbReference>
<dbReference type="InterPro" id="IPR042099">
    <property type="entry name" value="ANL_N_sf"/>
</dbReference>
<protein>
    <submittedName>
        <fullName evidence="12">Uncharacterized protein</fullName>
    </submittedName>
</protein>
<dbReference type="Pfam" id="PF00550">
    <property type="entry name" value="PP-binding"/>
    <property type="match status" value="1"/>
</dbReference>
<evidence type="ECO:0000256" key="4">
    <source>
        <dbReference type="ARBA" id="ARBA00022603"/>
    </source>
</evidence>
<keyword evidence="4" id="KW-0489">Methyltransferase</keyword>
<dbReference type="Pfam" id="PF00698">
    <property type="entry name" value="Acyl_transf_1"/>
    <property type="match status" value="1"/>
</dbReference>
<keyword evidence="2" id="KW-0597">Phosphoprotein</keyword>
<dbReference type="GO" id="GO:0044550">
    <property type="term" value="P:secondary metabolite biosynthetic process"/>
    <property type="evidence" value="ECO:0007669"/>
    <property type="project" value="TreeGrafter"/>
</dbReference>
<evidence type="ECO:0000259" key="10">
    <source>
        <dbReference type="PROSITE" id="PS50075"/>
    </source>
</evidence>
<dbReference type="Gene3D" id="3.30.300.30">
    <property type="match status" value="1"/>
</dbReference>
<dbReference type="InterPro" id="IPR009081">
    <property type="entry name" value="PP-bd_ACP"/>
</dbReference>
<dbReference type="EMBL" id="ML119053">
    <property type="protein sequence ID" value="ROT39562.1"/>
    <property type="molecule type" value="Genomic_DNA"/>
</dbReference>
<dbReference type="GO" id="GO:0016874">
    <property type="term" value="F:ligase activity"/>
    <property type="evidence" value="ECO:0007669"/>
    <property type="project" value="UniProtKB-KW"/>
</dbReference>
<name>A0A3N2PYK0_SODAK</name>
<dbReference type="InterPro" id="IPR036736">
    <property type="entry name" value="ACP-like_sf"/>
</dbReference>
<dbReference type="GO" id="GO:0006633">
    <property type="term" value="P:fatty acid biosynthetic process"/>
    <property type="evidence" value="ECO:0007669"/>
    <property type="project" value="InterPro"/>
</dbReference>
<evidence type="ECO:0000256" key="9">
    <source>
        <dbReference type="SAM" id="MobiDB-lite"/>
    </source>
</evidence>
<dbReference type="InterPro" id="IPR032821">
    <property type="entry name" value="PKS_assoc"/>
</dbReference>
<dbReference type="Gene3D" id="3.30.559.10">
    <property type="entry name" value="Chloramphenicol acetyltransferase-like domain"/>
    <property type="match status" value="1"/>
</dbReference>
<reference evidence="12 13" key="1">
    <citation type="journal article" date="2018" name="Mol. Ecol.">
        <title>The obligate alkalophilic soda-lake fungus Sodiomyces alkalinus has shifted to a protein diet.</title>
        <authorList>
            <person name="Grum-Grzhimaylo A.A."/>
            <person name="Falkoski D.L."/>
            <person name="van den Heuvel J."/>
            <person name="Valero-Jimenez C.A."/>
            <person name="Min B."/>
            <person name="Choi I.G."/>
            <person name="Lipzen A."/>
            <person name="Daum C.G."/>
            <person name="Aanen D.K."/>
            <person name="Tsang A."/>
            <person name="Henrissat B."/>
            <person name="Bilanenko E.N."/>
            <person name="de Vries R.P."/>
            <person name="van Kan J.A.L."/>
            <person name="Grigoriev I.V."/>
            <person name="Debets A.J.M."/>
        </authorList>
    </citation>
    <scope>NUCLEOTIDE SEQUENCE [LARGE SCALE GENOMIC DNA]</scope>
    <source>
        <strain evidence="12 13">F11</strain>
    </source>
</reference>
<dbReference type="InterPro" id="IPR036291">
    <property type="entry name" value="NAD(P)-bd_dom_sf"/>
</dbReference>
<dbReference type="Pfam" id="PF08659">
    <property type="entry name" value="KR"/>
    <property type="match status" value="1"/>
</dbReference>
<feature type="domain" description="Ketosynthase family 3 (KS3)" evidence="11">
    <location>
        <begin position="87"/>
        <end position="508"/>
    </location>
</feature>
<keyword evidence="6" id="KW-0677">Repeat</keyword>
<dbReference type="Gene3D" id="3.30.559.30">
    <property type="entry name" value="Nonribosomal peptide synthetase, condensation domain"/>
    <property type="match status" value="1"/>
</dbReference>
<dbReference type="InterPro" id="IPR001227">
    <property type="entry name" value="Ac_transferase_dom_sf"/>
</dbReference>
<dbReference type="SMART" id="SM00823">
    <property type="entry name" value="PKS_PP"/>
    <property type="match status" value="1"/>
</dbReference>
<dbReference type="SUPFAM" id="SSF55048">
    <property type="entry name" value="Probable ACP-binding domain of malonyl-CoA ACP transacylase"/>
    <property type="match status" value="1"/>
</dbReference>
<keyword evidence="7" id="KW-0560">Oxidoreductase</keyword>
<dbReference type="GeneID" id="39583389"/>
<accession>A0A3N2PYK0</accession>
<dbReference type="InterPro" id="IPR045851">
    <property type="entry name" value="AMP-bd_C_sf"/>
</dbReference>
<dbReference type="CDD" id="cd00833">
    <property type="entry name" value="PKS"/>
    <property type="match status" value="1"/>
</dbReference>
<dbReference type="InterPro" id="IPR014030">
    <property type="entry name" value="Ketoacyl_synth_N"/>
</dbReference>
<dbReference type="SUPFAM" id="SSF52151">
    <property type="entry name" value="FabD/lysophospholipase-like"/>
    <property type="match status" value="1"/>
</dbReference>
<dbReference type="Proteomes" id="UP000272025">
    <property type="component" value="Unassembled WGS sequence"/>
</dbReference>
<dbReference type="Pfam" id="PF00501">
    <property type="entry name" value="AMP-binding"/>
    <property type="match status" value="1"/>
</dbReference>
<dbReference type="InterPro" id="IPR016036">
    <property type="entry name" value="Malonyl_transacylase_ACP-bd"/>
</dbReference>
<dbReference type="SUPFAM" id="SSF53901">
    <property type="entry name" value="Thiolase-like"/>
    <property type="match status" value="1"/>
</dbReference>
<feature type="domain" description="Carrier" evidence="10">
    <location>
        <begin position="3310"/>
        <end position="3386"/>
    </location>
</feature>
<dbReference type="CDD" id="cd05930">
    <property type="entry name" value="A_NRPS"/>
    <property type="match status" value="1"/>
</dbReference>
<evidence type="ECO:0000256" key="1">
    <source>
        <dbReference type="ARBA" id="ARBA00022450"/>
    </source>
</evidence>
<dbReference type="InterPro" id="IPR023213">
    <property type="entry name" value="CAT-like_dom_sf"/>
</dbReference>
<keyword evidence="13" id="KW-1185">Reference proteome</keyword>
<keyword evidence="8" id="KW-0511">Multifunctional enzyme</keyword>
<dbReference type="PROSITE" id="PS00606">
    <property type="entry name" value="KS3_1"/>
    <property type="match status" value="1"/>
</dbReference>
<evidence type="ECO:0000256" key="2">
    <source>
        <dbReference type="ARBA" id="ARBA00022553"/>
    </source>
</evidence>
<dbReference type="GO" id="GO:0031177">
    <property type="term" value="F:phosphopantetheine binding"/>
    <property type="evidence" value="ECO:0007669"/>
    <property type="project" value="InterPro"/>
</dbReference>
<dbReference type="PROSITE" id="PS52004">
    <property type="entry name" value="KS3_2"/>
    <property type="match status" value="1"/>
</dbReference>
<dbReference type="InterPro" id="IPR000873">
    <property type="entry name" value="AMP-dep_synth/lig_dom"/>
</dbReference>
<dbReference type="SMART" id="SM00827">
    <property type="entry name" value="PKS_AT"/>
    <property type="match status" value="1"/>
</dbReference>
<evidence type="ECO:0000256" key="3">
    <source>
        <dbReference type="ARBA" id="ARBA00022598"/>
    </source>
</evidence>
<dbReference type="Gene3D" id="3.40.47.10">
    <property type="match status" value="1"/>
</dbReference>
<dbReference type="InterPro" id="IPR016039">
    <property type="entry name" value="Thiolase-like"/>
</dbReference>
<dbReference type="InterPro" id="IPR042104">
    <property type="entry name" value="PKS_dehydratase_sf"/>
</dbReference>
<dbReference type="GO" id="GO:0008168">
    <property type="term" value="F:methyltransferase activity"/>
    <property type="evidence" value="ECO:0007669"/>
    <property type="project" value="UniProtKB-KW"/>
</dbReference>
<evidence type="ECO:0000313" key="13">
    <source>
        <dbReference type="Proteomes" id="UP000272025"/>
    </source>
</evidence>
<dbReference type="InterPro" id="IPR006162">
    <property type="entry name" value="Ppantetheine_attach_site"/>
</dbReference>
<evidence type="ECO:0000256" key="5">
    <source>
        <dbReference type="ARBA" id="ARBA00022679"/>
    </source>
</evidence>
<evidence type="ECO:0000256" key="7">
    <source>
        <dbReference type="ARBA" id="ARBA00023002"/>
    </source>
</evidence>
<dbReference type="Gene3D" id="3.40.50.720">
    <property type="entry name" value="NAD(P)-binding Rossmann-like Domain"/>
    <property type="match status" value="3"/>
</dbReference>
<dbReference type="Gene3D" id="1.10.1200.10">
    <property type="entry name" value="ACP-like"/>
    <property type="match status" value="1"/>
</dbReference>
<dbReference type="InterPro" id="IPR014031">
    <property type="entry name" value="Ketoacyl_synth_C"/>
</dbReference>
<dbReference type="Pfam" id="PF02801">
    <property type="entry name" value="Ketoacyl-synt_C"/>
    <property type="match status" value="1"/>
</dbReference>
<dbReference type="PANTHER" id="PTHR43775:SF37">
    <property type="entry name" value="SI:DKEY-61P9.11"/>
    <property type="match status" value="1"/>
</dbReference>
<dbReference type="InterPro" id="IPR013120">
    <property type="entry name" value="FAR_NAD-bd"/>
</dbReference>
<dbReference type="SUPFAM" id="SSF52777">
    <property type="entry name" value="CoA-dependent acyltransferases"/>
    <property type="match status" value="2"/>
</dbReference>
<dbReference type="InterPro" id="IPR013968">
    <property type="entry name" value="PKS_KR"/>
</dbReference>
<dbReference type="Gene3D" id="3.40.366.10">
    <property type="entry name" value="Malonyl-Coenzyme A Acyl Carrier Protein, domain 2"/>
    <property type="match status" value="1"/>
</dbReference>
<dbReference type="InterPro" id="IPR014043">
    <property type="entry name" value="Acyl_transferase_dom"/>
</dbReference>
<dbReference type="PROSITE" id="PS00012">
    <property type="entry name" value="PHOSPHOPANTETHEINE"/>
    <property type="match status" value="1"/>
</dbReference>
<keyword evidence="3" id="KW-0436">Ligase</keyword>
<dbReference type="InterPro" id="IPR020806">
    <property type="entry name" value="PKS_PP-bd"/>
</dbReference>
<dbReference type="Pfam" id="PF07993">
    <property type="entry name" value="NAD_binding_4"/>
    <property type="match status" value="1"/>
</dbReference>
<dbReference type="GO" id="GO:0032259">
    <property type="term" value="P:methylation"/>
    <property type="evidence" value="ECO:0007669"/>
    <property type="project" value="UniProtKB-KW"/>
</dbReference>
<evidence type="ECO:0000256" key="8">
    <source>
        <dbReference type="ARBA" id="ARBA00023268"/>
    </source>
</evidence>
<dbReference type="STRING" id="1314773.A0A3N2PYK0"/>
<dbReference type="SUPFAM" id="SSF56801">
    <property type="entry name" value="Acetyl-CoA synthetase-like"/>
    <property type="match status" value="1"/>
</dbReference>
<feature type="region of interest" description="Disordered" evidence="9">
    <location>
        <begin position="3824"/>
        <end position="3852"/>
    </location>
</feature>
<dbReference type="InterPro" id="IPR016035">
    <property type="entry name" value="Acyl_Trfase/lysoPLipase"/>
</dbReference>
<dbReference type="Gene3D" id="3.40.50.12780">
    <property type="entry name" value="N-terminal domain of ligase-like"/>
    <property type="match status" value="1"/>
</dbReference>
<feature type="compositionally biased region" description="Low complexity" evidence="9">
    <location>
        <begin position="3393"/>
        <end position="3411"/>
    </location>
</feature>
<dbReference type="Gene3D" id="3.10.129.110">
    <property type="entry name" value="Polyketide synthase dehydratase"/>
    <property type="match status" value="1"/>
</dbReference>
<gene>
    <name evidence="12" type="ORF">SODALDRAFT_377509</name>
</gene>
<evidence type="ECO:0000256" key="6">
    <source>
        <dbReference type="ARBA" id="ARBA00022737"/>
    </source>
</evidence>
<evidence type="ECO:0000313" key="12">
    <source>
        <dbReference type="EMBL" id="ROT39562.1"/>
    </source>
</evidence>
<dbReference type="GO" id="GO:0004315">
    <property type="term" value="F:3-oxoacyl-[acyl-carrier-protein] synthase activity"/>
    <property type="evidence" value="ECO:0007669"/>
    <property type="project" value="InterPro"/>
</dbReference>
<keyword evidence="5" id="KW-0808">Transferase</keyword>
<dbReference type="Pfam" id="PF13193">
    <property type="entry name" value="AMP-binding_C"/>
    <property type="match status" value="1"/>
</dbReference>
<dbReference type="SUPFAM" id="SSF47336">
    <property type="entry name" value="ACP-like"/>
    <property type="match status" value="2"/>
</dbReference>
<feature type="region of interest" description="Disordered" evidence="9">
    <location>
        <begin position="3390"/>
        <end position="3424"/>
    </location>
</feature>
<dbReference type="Pfam" id="PF16197">
    <property type="entry name" value="KAsynt_C_assoc"/>
    <property type="match status" value="1"/>
</dbReference>
<dbReference type="Pfam" id="PF00668">
    <property type="entry name" value="Condensation"/>
    <property type="match status" value="1"/>
</dbReference>
<dbReference type="SMART" id="SM00822">
    <property type="entry name" value="PKS_KR"/>
    <property type="match status" value="1"/>
</dbReference>
<organism evidence="12 13">
    <name type="scientific">Sodiomyces alkalinus (strain CBS 110278 / VKM F-3762 / F11)</name>
    <name type="common">Alkaliphilic filamentous fungus</name>
    <dbReference type="NCBI Taxonomy" id="1314773"/>
    <lineage>
        <taxon>Eukaryota</taxon>
        <taxon>Fungi</taxon>
        <taxon>Dikarya</taxon>
        <taxon>Ascomycota</taxon>
        <taxon>Pezizomycotina</taxon>
        <taxon>Sordariomycetes</taxon>
        <taxon>Hypocreomycetidae</taxon>
        <taxon>Glomerellales</taxon>
        <taxon>Plectosphaerellaceae</taxon>
        <taxon>Sodiomyces</taxon>
    </lineage>
</organism>
<evidence type="ECO:0000259" key="11">
    <source>
        <dbReference type="PROSITE" id="PS52004"/>
    </source>
</evidence>
<dbReference type="Pfam" id="PF00109">
    <property type="entry name" value="ketoacyl-synt"/>
    <property type="match status" value="1"/>
</dbReference>
<dbReference type="PANTHER" id="PTHR43775">
    <property type="entry name" value="FATTY ACID SYNTHASE"/>
    <property type="match status" value="1"/>
</dbReference>
<dbReference type="InterPro" id="IPR020841">
    <property type="entry name" value="PKS_Beta-ketoAc_synthase_dom"/>
</dbReference>
<dbReference type="InterPro" id="IPR050091">
    <property type="entry name" value="PKS_NRPS_Biosynth_Enz"/>
</dbReference>
<dbReference type="OrthoDB" id="329835at2759"/>
<dbReference type="InterPro" id="IPR057326">
    <property type="entry name" value="KR_dom"/>
</dbReference>
<sequence>MRQSPPPAPPGRTAGDPPARTSAVALPVGPAAKLLTVYPVRTSGSFRSIQVSAADWSGSSSESCGATHFPGPNQHDLNCFGLVKNMSREVAIIGTSCRVAGANSPAELWESMVAGEDLQSDTSSRFTGYYDKINGKTKGLTNVHHAYLMKDGIDRFDNSFFGIAPVEAAAIDPQQRLLLEICWEAFESAGIPLDRLRGSDTAVFAGLFTSDYGTSLLRDIDTTPKYHSTGTSNSIAANRISYFFNLRGPSMVIDTACSSTVTALHQAITTLKTGGAEQAVVCGANLILNPDMFVTMSELGFLSPRGRCHSFDASGDGYARGEGVMAIVLKPLEKAIADNDPIRAVIRGSRLNQDGRTNGITLPSGEAQEENIRKLYSSMGILPGDLDYLEAHGTGTKVGDPIEMGAIERVFANEQRRQKLIAGSVKCHVGHLEACAALIGIIKTIECLERGFIPAQLHLLEKNPKINFDELQIPTSTIPWPEKNGRPRVAGINSFGFGGANGHVVLSQFLRTHACTYEPDTTSGARPFLVKVSADSESALARSRDNLASYLSASASTPISDVSYTSLLRRSLLRKSQFFVASSTADLVQKLRGEGDDKLPAVLSSQGDERTKRLALVLTGQGAQWAQMGKDLLDVCPIFTSVINECDAILSSLPDPPSWTLYDELRLPAAKSNVNSSRYSQPLCTALQLGLINFWRRLGIRAVACVGHSSGEISGAYAAGILTLKDAITVAYYRGVWMSAASASKPGAMAALSMSAEECTRMLSAFDGKVDLAAVNSPSSCTISGDAPCIDEIVKRFTEEGVFCRKLRVDTAFHSHHMVPLAEPYRNALEKAGVSPVLGAKPEGSPTMYSSVYGRAVDAAEVTPDYWAKNMTQTVRFCDAISALAKLEHADAYLEVGPHPALKGPAVDSITNAVGQESKPEYFGTLSRGVNSNSALLSSVGAMLSARIPLKLERDGATALGLSHVINRVLVDYPFYSWDHSAVHWAESRVSKSHRFRKHRRDIILGSRVPHDTPLSMCWRNILRTDELQWLNERAPTGESSLSPSFLLQLAIRAGLQVASDHSYDTPPTIQLTGIRFHESLDQSAILSSQEVETQYLLIPQTRRDQFTFRLLIHDTISSASGTWITAFEGHMSISLDGLAPLGPESATVKTDEAVVARMESHLPPLPEPVSLSSVDGASVAGEVTSQMSFESIEMSDLELFDWIFGLLYRHMGISGDASKYTLTTVEKLTIDLKAVEASPVQFAMRIQNCAEGRGQATLTMAHASSGIHSLVVEGATSIVKEKERARPPTSSLFFQPAWLPDITAMEASDTRSSSLARVIELATHKWPACDIGIATKREELQALILSLLPGARSSERPRFRSVTTMLEPKGPACERASHDGLFSPKDLTLLFTDDAGLDEKIKQVTPGGFLCVLLSRTCPDPTIEGTQGSASDTERLCTVEVDSSTTAVLFRRKAPESLTTSQTHQTLMVSTTSAETTCTLRDVQSLHAAAEQHKSGEAVDLVVFDNDEKSLLCLMPPKDWLSSVQKLVADARKLLWVTKDTCRNDLPHWGAASAFLRTLSSEQPLLSAATLNLRADLTQNALDAVIKPVLDNLRNGSKESEMRFEDGQLKILRYLPDDELNATSGAGPVHRAFSRITCVNHQVGHAQPGQMMVNPIRHLGAAAHVHPAEELVHLDVQLSVMDVVDVQDAFSHKAAACHPGQFFLGKTVDGHQLLRVGYSPGCHTKRLQVPVEQTVEVPPSADPKKILLSLAAHALAYAIMTQTARARTDDVIRVLFRNNSTSAFEHVARFLGCRVVNWNDKRHAVDFELDFAPEAGYTLNGKVIDVKSALRKTRFNESLGKALISMADHNASLPEYGLESLQAALAHASQTGDVIALHHDPDHELGVLQEFRHIGASGIFRKDAFYVLIGGFGGLGLLLMEWMLKNGARNFAVISRSGASSERAQAVMQKIDALGGRIDAIKADAGDAQAMKAAISTLRSAMPIGGCFNMALILDNSPFSTMTPTQWDLGIRHKVDTAVALHEATLQDELDFFIMFSSISSISGNRTQAAYASGNAFQNAMAEHRRALGLPAVSVALGAMEGVGTLAEDADTLRTLKKSGLRLLNAGEFLQIVESAVHESKHQDRYLLVTGFEMFPATQDAAKTEATKGQVFWEGFPELSHLFEHEPRRGDGSDDDVPLAQRLTTVAEETAHNILCTAFLDFLSGLLGYPVSKLDPTQAVAAYGVDSLNAVACRFWIFQQLSLDVPIFDILGSRSIDAMIAKCLDRIRKADQANNLPQLPAPTRHGGCGSGELVARTLSHSQSRLWFLHNFLADKTLYNLLLTCHIDGTVNTAAFRKTWETLVLRHESLRTCIVDSGSGWLQIPAKQSTFTLTEVHCSAADFARQNDKLTSKARRHVFDPSKGALVCGWLLVSPAGSRFYMASHHLAWDRGSVGTIFEELPQIYKNLIDGKQPAESLEDDPMQFIDYTVWQDMMLQTKELVSPHVEYWRTQLQGIPECVSLLRLSRVPERPVVKQQEASSAQAVLNAVGAKRLKDFCATRAVTPFMFTTFVMGSLVNGLTGDDEIMIGIADGDRGHTAFDRMVGFAVNMLPLRMRFSQDRTCAALLEDLRSSCLQAYEHRAVPFDYLLQVLDVPRKTSHNPIFQIVVNYQSQGAFPKPDFGDFRFVDYDHYNARTQTDIALEVEELSDGSMEFHFEFDAAMYGTEVAETFARMYKFQLEQVIQGSDKRLDQWELASPDDLQIISRLLQPALPEGKSIQGMRENLFADLFDRWVATNPDKTALVDAKATVSYRELDRLTRSLAESLLSSGISAQECVGVCCEPSVEMMVAVYGILRARCIVVPVDPDFPVDRIISIAEDTGLSRVLVNEHSKAVKQKLITAGIIDIREVRNLTKPHAPRTDKTVVPLEPTRPGDIFCALFTSGSTGRPKGVYIGHEQLRYQGEQYHDTLGTRTSDRMLLSSALVFDMSLHAIFGTILHGATLVIATREERYSAEKMNELVVRQKITNCIFTPTQLKLMLRASNQTLLATWKVLRSLTLGGEPVPSWVLTSFLSLNLPHAHLFNGYAPTETTIINSLRRCTAQDAAGDFLPLSPPHAPARFYILDGQGRTTAVGVPGELFIGGPIVNNGYIKRPELTDKSFVPNHLDENQNGESGNASLLYRTGDMFCLEPSGNLRALGRIAGNRQVKIRGMRVELDEVESVLYAALAQLGEVSGFKSGLTGVVYYPKDDVHGWLVAYVECDQGEGEMHAEVANFLKARLKASLAVHMVPNDIKFVADLPKTTTGKLDYKTLLSWDVSMAADHRPAAGRAELQGDEERSLARIWNEVLGSDRDLWRDTDFFSAGGSSILLLRVRTSIFAMHGVDVSLADMFAYPDIQGMAALFKPQKEQATPNSWSMVGDSDSDGSGHVSVSQFDSQELAEQPRPQAPAIDWEKEIALPAHCNWTPASKEARGISRSAVALTGATSMIGAHLLAHLLRESTDMKIHCLAVSGSGKEESRSQILSALATWKLDTGLTAQQLGRIVPYNGDLAHPTLGLQQSEVRALDVEVSEIWHLESDVSLLKGYDSLRQTNIGSLRFLIEFAGGEIGNVKELHYLSTWAVPHLQVWNATTRSPDFVSTEPVPMSHMRPGQAQNLGYLKIRWAAEQLLATAAERGVPASIFRSCMCAPAQSLGCPLPRTDVNRRILAGSLHTGLVPDFGSSTGGGMSWIDASFLVRSMRVLAGEARGKMPQPAIHHLTGTQHWTYAELAGLLGRHVRLASPEEWFAAMRADGNPEMLLQADVLEEWWQAGWRPFAIDGSETLRTTKHALQISPPNVDGAFLKQVRRGGEDGSSGHIYVGRKSRKSNKMDDDGA</sequence>
<dbReference type="InterPro" id="IPR025110">
    <property type="entry name" value="AMP-bd_C"/>
</dbReference>